<name>A0A7Y9PGT4_9BACT</name>
<feature type="transmembrane region" description="Helical" evidence="1">
    <location>
        <begin position="60"/>
        <end position="89"/>
    </location>
</feature>
<feature type="transmembrane region" description="Helical" evidence="1">
    <location>
        <begin position="250"/>
        <end position="267"/>
    </location>
</feature>
<dbReference type="InterPro" id="IPR050879">
    <property type="entry name" value="Acyltransferase_3"/>
</dbReference>
<evidence type="ECO:0000313" key="3">
    <source>
        <dbReference type="EMBL" id="NYF79612.1"/>
    </source>
</evidence>
<feature type="transmembrane region" description="Helical" evidence="1">
    <location>
        <begin position="317"/>
        <end position="334"/>
    </location>
</feature>
<dbReference type="GO" id="GO:0009103">
    <property type="term" value="P:lipopolysaccharide biosynthetic process"/>
    <property type="evidence" value="ECO:0007669"/>
    <property type="project" value="TreeGrafter"/>
</dbReference>
<evidence type="ECO:0000313" key="4">
    <source>
        <dbReference type="Proteomes" id="UP000589520"/>
    </source>
</evidence>
<feature type="domain" description="Acyltransferase 3" evidence="2">
    <location>
        <begin position="26"/>
        <end position="361"/>
    </location>
</feature>
<feature type="transmembrane region" description="Helical" evidence="1">
    <location>
        <begin position="279"/>
        <end position="297"/>
    </location>
</feature>
<feature type="transmembrane region" description="Helical" evidence="1">
    <location>
        <begin position="30"/>
        <end position="48"/>
    </location>
</feature>
<evidence type="ECO:0000259" key="2">
    <source>
        <dbReference type="Pfam" id="PF01757"/>
    </source>
</evidence>
<feature type="transmembrane region" description="Helical" evidence="1">
    <location>
        <begin position="109"/>
        <end position="129"/>
    </location>
</feature>
<keyword evidence="1" id="KW-1133">Transmembrane helix</keyword>
<organism evidence="3 4">
    <name type="scientific">Granulicella arctica</name>
    <dbReference type="NCBI Taxonomy" id="940613"/>
    <lineage>
        <taxon>Bacteria</taxon>
        <taxon>Pseudomonadati</taxon>
        <taxon>Acidobacteriota</taxon>
        <taxon>Terriglobia</taxon>
        <taxon>Terriglobales</taxon>
        <taxon>Acidobacteriaceae</taxon>
        <taxon>Granulicella</taxon>
    </lineage>
</organism>
<dbReference type="Pfam" id="PF01757">
    <property type="entry name" value="Acyl_transf_3"/>
    <property type="match status" value="1"/>
</dbReference>
<dbReference type="AlphaFoldDB" id="A0A7Y9PGT4"/>
<dbReference type="EMBL" id="JACCCW010000002">
    <property type="protein sequence ID" value="NYF79612.1"/>
    <property type="molecule type" value="Genomic_DNA"/>
</dbReference>
<feature type="transmembrane region" description="Helical" evidence="1">
    <location>
        <begin position="189"/>
        <end position="210"/>
    </location>
</feature>
<dbReference type="GO" id="GO:0016020">
    <property type="term" value="C:membrane"/>
    <property type="evidence" value="ECO:0007669"/>
    <property type="project" value="TreeGrafter"/>
</dbReference>
<sequence length="383" mass="42464">MSLSTEVINEVAPSRASVTNRFYQPELDGLRFYAFLGVFVCHTLPFETSFYRSFHLPLPWLWGAVVKAGAAGVDLFFALSAFLITSLLLKERLETGGISLKLFYARRVLRIWPLYFLVIALGIVLSHTMSNQNLPWFYVAGYLLFVGNWVHAVFGRPESIAFPLWTVSIEEQFYLIWPLLVKKFERRGLIISGIVMFLLATACRVGLVLAGVSGGYIYYGSTARCDSIALGSLMALFADRLPRLTSGTRLLLVGGGLMGWIVSSAWLTDQPGPISMREVSGRLIISLAAGAILYGCLYSRTKLLTGPWFVSLGKVSYGLYLLHLVGLLIAKSLIHPISGMALLGTKAIGFVVTLILAFASYRWVESPFLRLKDRFARVLSRPV</sequence>
<keyword evidence="1" id="KW-0812">Transmembrane</keyword>
<accession>A0A7Y9PGT4</accession>
<comment type="caution">
    <text evidence="3">The sequence shown here is derived from an EMBL/GenBank/DDBJ whole genome shotgun (WGS) entry which is preliminary data.</text>
</comment>
<feature type="transmembrane region" description="Helical" evidence="1">
    <location>
        <begin position="340"/>
        <end position="364"/>
    </location>
</feature>
<keyword evidence="4" id="KW-1185">Reference proteome</keyword>
<feature type="transmembrane region" description="Helical" evidence="1">
    <location>
        <begin position="135"/>
        <end position="154"/>
    </location>
</feature>
<keyword evidence="1" id="KW-0472">Membrane</keyword>
<dbReference type="Proteomes" id="UP000589520">
    <property type="component" value="Unassembled WGS sequence"/>
</dbReference>
<reference evidence="3 4" key="1">
    <citation type="submission" date="2020-07" db="EMBL/GenBank/DDBJ databases">
        <title>Genomic Encyclopedia of Type Strains, Phase IV (KMG-V): Genome sequencing to study the core and pangenomes of soil and plant-associated prokaryotes.</title>
        <authorList>
            <person name="Whitman W."/>
        </authorList>
    </citation>
    <scope>NUCLEOTIDE SEQUENCE [LARGE SCALE GENOMIC DNA]</scope>
    <source>
        <strain evidence="3 4">X4EP2</strain>
    </source>
</reference>
<dbReference type="PANTHER" id="PTHR23028:SF53">
    <property type="entry name" value="ACYL_TRANSF_3 DOMAIN-CONTAINING PROTEIN"/>
    <property type="match status" value="1"/>
</dbReference>
<dbReference type="RefSeq" id="WP_179490390.1">
    <property type="nucleotide sequence ID" value="NZ_JACCCW010000002.1"/>
</dbReference>
<evidence type="ECO:0000256" key="1">
    <source>
        <dbReference type="SAM" id="Phobius"/>
    </source>
</evidence>
<gene>
    <name evidence="3" type="ORF">HDF17_001932</name>
</gene>
<proteinExistence type="predicted"/>
<dbReference type="GO" id="GO:0016747">
    <property type="term" value="F:acyltransferase activity, transferring groups other than amino-acyl groups"/>
    <property type="evidence" value="ECO:0007669"/>
    <property type="project" value="InterPro"/>
</dbReference>
<protein>
    <submittedName>
        <fullName evidence="3">Peptidoglycan/LPS O-acetylase OafA/YrhL</fullName>
    </submittedName>
</protein>
<dbReference type="PANTHER" id="PTHR23028">
    <property type="entry name" value="ACETYLTRANSFERASE"/>
    <property type="match status" value="1"/>
</dbReference>
<dbReference type="InterPro" id="IPR002656">
    <property type="entry name" value="Acyl_transf_3_dom"/>
</dbReference>